<feature type="binding site" evidence="19">
    <location>
        <position position="442"/>
    </location>
    <ligand>
        <name>FAD</name>
        <dbReference type="ChEBI" id="CHEBI:57692"/>
    </ligand>
</feature>
<dbReference type="InterPro" id="IPR002888">
    <property type="entry name" value="2Fe-2S-bd"/>
</dbReference>
<dbReference type="PIRSF" id="PIRSF000127">
    <property type="entry name" value="Xanthine_DH"/>
    <property type="match status" value="1"/>
</dbReference>
<evidence type="ECO:0000256" key="1">
    <source>
        <dbReference type="ARBA" id="ARBA00001974"/>
    </source>
</evidence>
<feature type="binding site" evidence="19">
    <location>
        <position position="901"/>
    </location>
    <ligand>
        <name>substrate</name>
    </ligand>
</feature>
<feature type="binding site" evidence="20">
    <location>
        <position position="52"/>
    </location>
    <ligand>
        <name>[2Fe-2S] cluster</name>
        <dbReference type="ChEBI" id="CHEBI:190135"/>
        <label>1</label>
    </ligand>
</feature>
<dbReference type="PANTHER" id="PTHR45444:SF3">
    <property type="entry name" value="XANTHINE DEHYDROGENASE"/>
    <property type="match status" value="1"/>
</dbReference>
<evidence type="ECO:0000256" key="10">
    <source>
        <dbReference type="ARBA" id="ARBA00023002"/>
    </source>
</evidence>
<keyword evidence="23" id="KW-1185">Reference proteome</keyword>
<evidence type="ECO:0000256" key="4">
    <source>
        <dbReference type="ARBA" id="ARBA00013123"/>
    </source>
</evidence>
<keyword evidence="7 20" id="KW-0001">2Fe-2S</keyword>
<evidence type="ECO:0000313" key="24">
    <source>
        <dbReference type="WBParaSite" id="PSU_v2.g9930.t1"/>
    </source>
</evidence>
<dbReference type="Pfam" id="PF02738">
    <property type="entry name" value="MoCoBD_1"/>
    <property type="match status" value="1"/>
</dbReference>
<keyword evidence="14" id="KW-0576">Peroxisome</keyword>
<evidence type="ECO:0000256" key="6">
    <source>
        <dbReference type="ARBA" id="ARBA00022630"/>
    </source>
</evidence>
<evidence type="ECO:0000256" key="16">
    <source>
        <dbReference type="ARBA" id="ARBA00049017"/>
    </source>
</evidence>
<feature type="domain" description="2Fe-2S ferredoxin-type" evidence="21">
    <location>
        <begin position="13"/>
        <end position="100"/>
    </location>
</feature>
<keyword evidence="6" id="KW-0285">Flavoprotein</keyword>
<dbReference type="SMART" id="SM01092">
    <property type="entry name" value="CO_deh_flav_C"/>
    <property type="match status" value="1"/>
</dbReference>
<evidence type="ECO:0000256" key="19">
    <source>
        <dbReference type="PIRSR" id="PIRSR000127-2"/>
    </source>
</evidence>
<dbReference type="GO" id="GO:0005506">
    <property type="term" value="F:iron ion binding"/>
    <property type="evidence" value="ECO:0007669"/>
    <property type="project" value="InterPro"/>
</dbReference>
<dbReference type="InterPro" id="IPR002346">
    <property type="entry name" value="Mopterin_DH_FAD-bd"/>
</dbReference>
<dbReference type="FunFam" id="3.30.365.10:FF:000004">
    <property type="entry name" value="Xanthine dehydrogenase oxidase"/>
    <property type="match status" value="1"/>
</dbReference>
<dbReference type="InterPro" id="IPR008274">
    <property type="entry name" value="AldOxase/xan_DH_MoCoBD1"/>
</dbReference>
<comment type="cofactor">
    <cofactor evidence="20">
        <name>Mo-molybdopterin</name>
        <dbReference type="ChEBI" id="CHEBI:71302"/>
    </cofactor>
    <text evidence="20">Binds 1 Mo-molybdopterin (Mo-MPT) cofactor per subunit.</text>
</comment>
<dbReference type="Gene3D" id="1.10.150.120">
    <property type="entry name" value="[2Fe-2S]-binding domain"/>
    <property type="match status" value="1"/>
</dbReference>
<feature type="binding site" evidence="19">
    <location>
        <position position="356"/>
    </location>
    <ligand>
        <name>FAD</name>
        <dbReference type="ChEBI" id="CHEBI:57692"/>
    </ligand>
</feature>
<dbReference type="InterPro" id="IPR046867">
    <property type="entry name" value="AldOxase/xan_DH_MoCoBD2"/>
</dbReference>
<keyword evidence="5 20" id="KW-0500">Molybdenum</keyword>
<dbReference type="SUPFAM" id="SSF56176">
    <property type="entry name" value="FAD-binding/transporter-associated domain-like"/>
    <property type="match status" value="1"/>
</dbReference>
<dbReference type="GO" id="GO:0005777">
    <property type="term" value="C:peroxisome"/>
    <property type="evidence" value="ECO:0007669"/>
    <property type="project" value="UniProtKB-SubCell"/>
</dbReference>
<evidence type="ECO:0000259" key="22">
    <source>
        <dbReference type="PROSITE" id="PS51387"/>
    </source>
</evidence>
<dbReference type="SMART" id="SM01008">
    <property type="entry name" value="Ald_Xan_dh_C"/>
    <property type="match status" value="1"/>
</dbReference>
<feature type="binding site" evidence="19">
    <location>
        <begin position="366"/>
        <end position="370"/>
    </location>
    <ligand>
        <name>FAD</name>
        <dbReference type="ChEBI" id="CHEBI:57692"/>
    </ligand>
</feature>
<dbReference type="InterPro" id="IPR014307">
    <property type="entry name" value="Xanthine_DH_ssu"/>
</dbReference>
<dbReference type="InterPro" id="IPR016208">
    <property type="entry name" value="Ald_Oxase/xanthine_DH-like"/>
</dbReference>
<dbReference type="PANTHER" id="PTHR45444">
    <property type="entry name" value="XANTHINE DEHYDROGENASE"/>
    <property type="match status" value="1"/>
</dbReference>
<evidence type="ECO:0000256" key="9">
    <source>
        <dbReference type="ARBA" id="ARBA00022827"/>
    </source>
</evidence>
<dbReference type="FunFam" id="3.10.20.30:FF:000015">
    <property type="entry name" value="Aldehyde oxidase 1"/>
    <property type="match status" value="1"/>
</dbReference>
<evidence type="ECO:0000259" key="21">
    <source>
        <dbReference type="PROSITE" id="PS51085"/>
    </source>
</evidence>
<dbReference type="PROSITE" id="PS51085">
    <property type="entry name" value="2FE2S_FER_2"/>
    <property type="match status" value="1"/>
</dbReference>
<name>A0A914ZC81_9BILA</name>
<evidence type="ECO:0000256" key="17">
    <source>
        <dbReference type="ARBA" id="ARBA00049517"/>
    </source>
</evidence>
<dbReference type="Pfam" id="PF01315">
    <property type="entry name" value="Ald_Xan_dh_C"/>
    <property type="match status" value="1"/>
</dbReference>
<dbReference type="InterPro" id="IPR037165">
    <property type="entry name" value="AldOxase/xan_DH_Mopterin-bd_sf"/>
</dbReference>
<feature type="binding site" evidence="20">
    <location>
        <position position="160"/>
    </location>
    <ligand>
        <name>[2Fe-2S] cluster</name>
        <dbReference type="ChEBI" id="CHEBI:190135"/>
        <label>2</label>
    </ligand>
</feature>
<evidence type="ECO:0000256" key="18">
    <source>
        <dbReference type="PIRSR" id="PIRSR000127-1"/>
    </source>
</evidence>
<organism evidence="23 24">
    <name type="scientific">Panagrolaimus superbus</name>
    <dbReference type="NCBI Taxonomy" id="310955"/>
    <lineage>
        <taxon>Eukaryota</taxon>
        <taxon>Metazoa</taxon>
        <taxon>Ecdysozoa</taxon>
        <taxon>Nematoda</taxon>
        <taxon>Chromadorea</taxon>
        <taxon>Rhabditida</taxon>
        <taxon>Tylenchina</taxon>
        <taxon>Panagrolaimomorpha</taxon>
        <taxon>Panagrolaimoidea</taxon>
        <taxon>Panagrolaimidae</taxon>
        <taxon>Panagrolaimus</taxon>
    </lineage>
</organism>
<dbReference type="InterPro" id="IPR012675">
    <property type="entry name" value="Beta-grasp_dom_sf"/>
</dbReference>
<comment type="cofactor">
    <cofactor evidence="1 19">
        <name>FAD</name>
        <dbReference type="ChEBI" id="CHEBI:57692"/>
    </cofactor>
</comment>
<dbReference type="Gene3D" id="3.30.465.10">
    <property type="match status" value="1"/>
</dbReference>
<comment type="catalytic activity">
    <reaction evidence="17">
        <text>hypoxanthine + NAD(+) + H2O = xanthine + NADH + H(+)</text>
        <dbReference type="Rhea" id="RHEA:24670"/>
        <dbReference type="ChEBI" id="CHEBI:15377"/>
        <dbReference type="ChEBI" id="CHEBI:15378"/>
        <dbReference type="ChEBI" id="CHEBI:17368"/>
        <dbReference type="ChEBI" id="CHEBI:17712"/>
        <dbReference type="ChEBI" id="CHEBI:57540"/>
        <dbReference type="ChEBI" id="CHEBI:57945"/>
        <dbReference type="EC" id="1.17.1.4"/>
    </reaction>
</comment>
<dbReference type="PROSITE" id="PS51387">
    <property type="entry name" value="FAD_PCMH"/>
    <property type="match status" value="1"/>
</dbReference>
<feature type="binding site" evidence="20">
    <location>
        <position position="126"/>
    </location>
    <ligand>
        <name>[2Fe-2S] cluster</name>
        <dbReference type="ChEBI" id="CHEBI:190135"/>
        <label>2</label>
    </ligand>
</feature>
<dbReference type="Gene3D" id="3.30.43.10">
    <property type="entry name" value="Uridine Diphospho-n-acetylenolpyruvylglucosamine Reductase, domain 2"/>
    <property type="match status" value="1"/>
</dbReference>
<dbReference type="Gene3D" id="3.30.365.10">
    <property type="entry name" value="Aldehyde oxidase/xanthine dehydrogenase, molybdopterin binding domain"/>
    <property type="match status" value="4"/>
</dbReference>
<dbReference type="Gene3D" id="3.90.1170.50">
    <property type="entry name" value="Aldehyde oxidase/xanthine dehydrogenase, a/b hammerhead"/>
    <property type="match status" value="1"/>
</dbReference>
<dbReference type="InterPro" id="IPR016166">
    <property type="entry name" value="FAD-bd_PCMH"/>
</dbReference>
<keyword evidence="12 20" id="KW-0411">Iron-sulfur</keyword>
<dbReference type="FunFam" id="3.30.365.10:FF:000003">
    <property type="entry name" value="Aldehyde oxidase 1"/>
    <property type="match status" value="1"/>
</dbReference>
<feature type="binding site" evidence="20">
    <location>
        <position position="123"/>
    </location>
    <ligand>
        <name>[2Fe-2S] cluster</name>
        <dbReference type="ChEBI" id="CHEBI:190135"/>
        <label>2</label>
    </ligand>
</feature>
<proteinExistence type="inferred from homology"/>
<dbReference type="FunFam" id="3.30.43.10:FF:000001">
    <property type="entry name" value="Xanthine dehydrogenase/oxidase"/>
    <property type="match status" value="1"/>
</dbReference>
<dbReference type="CDD" id="cd00207">
    <property type="entry name" value="fer2"/>
    <property type="match status" value="1"/>
</dbReference>
<keyword evidence="13" id="KW-0520">NAD</keyword>
<evidence type="ECO:0000313" key="23">
    <source>
        <dbReference type="Proteomes" id="UP000887577"/>
    </source>
</evidence>
<comment type="catalytic activity">
    <reaction evidence="16">
        <text>xanthine + NAD(+) + H2O = urate + NADH + H(+)</text>
        <dbReference type="Rhea" id="RHEA:16669"/>
        <dbReference type="ChEBI" id="CHEBI:15377"/>
        <dbReference type="ChEBI" id="CHEBI:15378"/>
        <dbReference type="ChEBI" id="CHEBI:17712"/>
        <dbReference type="ChEBI" id="CHEBI:17775"/>
        <dbReference type="ChEBI" id="CHEBI:57540"/>
        <dbReference type="ChEBI" id="CHEBI:57945"/>
        <dbReference type="EC" id="1.17.1.4"/>
    </reaction>
</comment>
<dbReference type="InterPro" id="IPR005107">
    <property type="entry name" value="CO_DH_flav_C"/>
</dbReference>
<dbReference type="InterPro" id="IPR006058">
    <property type="entry name" value="2Fe2S_fd_BS"/>
</dbReference>
<feature type="binding site" evidence="20">
    <location>
        <position position="933"/>
    </location>
    <ligand>
        <name>Mo-molybdopterin</name>
        <dbReference type="ChEBI" id="CHEBI:71302"/>
    </ligand>
    <ligandPart>
        <name>Mo</name>
        <dbReference type="ChEBI" id="CHEBI:28685"/>
    </ligandPart>
</feature>
<dbReference type="GO" id="GO:0004854">
    <property type="term" value="F:xanthine dehydrogenase activity"/>
    <property type="evidence" value="ECO:0007669"/>
    <property type="project" value="UniProtKB-EC"/>
</dbReference>
<keyword evidence="11 20" id="KW-0408">Iron</keyword>
<evidence type="ECO:0000256" key="13">
    <source>
        <dbReference type="ARBA" id="ARBA00023027"/>
    </source>
</evidence>
<dbReference type="InterPro" id="IPR016169">
    <property type="entry name" value="FAD-bd_PCMH_sub2"/>
</dbReference>
<dbReference type="SUPFAM" id="SSF54665">
    <property type="entry name" value="CO dehydrogenase molybdoprotein N-domain-like"/>
    <property type="match status" value="1"/>
</dbReference>
<feature type="binding site" evidence="19">
    <location>
        <position position="424"/>
    </location>
    <ligand>
        <name>FAD</name>
        <dbReference type="ChEBI" id="CHEBI:57692"/>
    </ligand>
</feature>
<dbReference type="SUPFAM" id="SSF56003">
    <property type="entry name" value="Molybdenum cofactor-binding domain"/>
    <property type="match status" value="1"/>
</dbReference>
<dbReference type="SUPFAM" id="SSF54292">
    <property type="entry name" value="2Fe-2S ferredoxin-like"/>
    <property type="match status" value="1"/>
</dbReference>
<dbReference type="InterPro" id="IPR036884">
    <property type="entry name" value="2Fe-2S-bd_dom_sf"/>
</dbReference>
<keyword evidence="9 19" id="KW-0274">FAD</keyword>
<protein>
    <recommendedName>
        <fullName evidence="4">xanthine dehydrogenase</fullName>
        <ecNumber evidence="4">1.17.1.4</ecNumber>
    </recommendedName>
</protein>
<dbReference type="GO" id="GO:0071949">
    <property type="term" value="F:FAD binding"/>
    <property type="evidence" value="ECO:0007669"/>
    <property type="project" value="InterPro"/>
</dbReference>
<feature type="active site" description="Proton acceptor" evidence="18">
    <location>
        <position position="1283"/>
    </location>
</feature>
<comment type="cofactor">
    <cofactor evidence="15">
        <name>[2Fe-2S] cluster</name>
        <dbReference type="ChEBI" id="CHEBI:190135"/>
    </cofactor>
</comment>
<dbReference type="InterPro" id="IPR036010">
    <property type="entry name" value="2Fe-2S_ferredoxin-like_sf"/>
</dbReference>
<dbReference type="Pfam" id="PF01799">
    <property type="entry name" value="Fer2_2"/>
    <property type="match status" value="1"/>
</dbReference>
<dbReference type="Pfam" id="PF03450">
    <property type="entry name" value="CO_deh_flav_C"/>
    <property type="match status" value="1"/>
</dbReference>
<evidence type="ECO:0000256" key="14">
    <source>
        <dbReference type="ARBA" id="ARBA00023140"/>
    </source>
</evidence>
<dbReference type="GO" id="GO:0051537">
    <property type="term" value="F:2 iron, 2 sulfur cluster binding"/>
    <property type="evidence" value="ECO:0007669"/>
    <property type="project" value="UniProtKB-KW"/>
</dbReference>
<dbReference type="FunFam" id="3.30.465.10:FF:000004">
    <property type="entry name" value="Xanthine dehydrogenase/oxidase"/>
    <property type="match status" value="1"/>
</dbReference>
<evidence type="ECO:0000256" key="12">
    <source>
        <dbReference type="ARBA" id="ARBA00023014"/>
    </source>
</evidence>
<evidence type="ECO:0000256" key="2">
    <source>
        <dbReference type="ARBA" id="ARBA00004275"/>
    </source>
</evidence>
<feature type="binding site" evidence="20">
    <location>
        <position position="158"/>
    </location>
    <ligand>
        <name>[2Fe-2S] cluster</name>
        <dbReference type="ChEBI" id="CHEBI:190135"/>
        <label>2</label>
    </ligand>
</feature>
<comment type="similarity">
    <text evidence="3">Belongs to the xanthine dehydrogenase family.</text>
</comment>
<dbReference type="Gene3D" id="3.10.20.30">
    <property type="match status" value="1"/>
</dbReference>
<feature type="binding site" evidence="19">
    <location>
        <position position="935"/>
    </location>
    <ligand>
        <name>substrate</name>
    </ligand>
</feature>
<feature type="binding site" evidence="19">
    <location>
        <begin position="276"/>
        <end position="283"/>
    </location>
    <ligand>
        <name>FAD</name>
        <dbReference type="ChEBI" id="CHEBI:57692"/>
    </ligand>
</feature>
<dbReference type="InterPro" id="IPR036318">
    <property type="entry name" value="FAD-bd_PCMH-like_sf"/>
</dbReference>
<accession>A0A914ZC81</accession>
<evidence type="ECO:0000256" key="5">
    <source>
        <dbReference type="ARBA" id="ARBA00022505"/>
    </source>
</evidence>
<feature type="binding site" evidence="20">
    <location>
        <position position="60"/>
    </location>
    <ligand>
        <name>[2Fe-2S] cluster</name>
        <dbReference type="ChEBI" id="CHEBI:190135"/>
        <label>1</label>
    </ligand>
</feature>
<dbReference type="WBParaSite" id="PSU_v2.g9930.t1">
    <property type="protein sequence ID" value="PSU_v2.g9930.t1"/>
    <property type="gene ID" value="PSU_v2.g9930"/>
</dbReference>
<dbReference type="Proteomes" id="UP000887577">
    <property type="component" value="Unplaced"/>
</dbReference>
<feature type="binding site" evidence="20">
    <location>
        <position position="82"/>
    </location>
    <ligand>
        <name>[2Fe-2S] cluster</name>
        <dbReference type="ChEBI" id="CHEBI:190135"/>
        <label>1</label>
    </ligand>
</feature>
<keyword evidence="8 20" id="KW-0479">Metal-binding</keyword>
<dbReference type="InterPro" id="IPR000674">
    <property type="entry name" value="Ald_Oxase/Xan_DH_a/b"/>
</dbReference>
<keyword evidence="10" id="KW-0560">Oxidoreductase</keyword>
<comment type="subcellular location">
    <subcellularLocation>
        <location evidence="2">Peroxisome</location>
    </subcellularLocation>
</comment>
<dbReference type="PROSITE" id="PS00197">
    <property type="entry name" value="2FE2S_FER_1"/>
    <property type="match status" value="1"/>
</dbReference>
<dbReference type="Pfam" id="PF20256">
    <property type="entry name" value="MoCoBD_2"/>
    <property type="match status" value="1"/>
</dbReference>
<feature type="binding site" evidence="20">
    <location>
        <position position="57"/>
    </location>
    <ligand>
        <name>[2Fe-2S] cluster</name>
        <dbReference type="ChEBI" id="CHEBI:190135"/>
        <label>1</label>
    </ligand>
</feature>
<dbReference type="InterPro" id="IPR036856">
    <property type="entry name" value="Ald_Oxase/Xan_DH_a/b_sf"/>
</dbReference>
<evidence type="ECO:0000256" key="20">
    <source>
        <dbReference type="PIRSR" id="PIRSR000127-3"/>
    </source>
</evidence>
<comment type="cofactor">
    <cofactor evidence="20">
        <name>[2Fe-2S] cluster</name>
        <dbReference type="ChEBI" id="CHEBI:190135"/>
    </cofactor>
    <text evidence="20">Binds 2 [2Fe-2S] clusters.</text>
</comment>
<feature type="binding site" evidence="20">
    <location>
        <position position="819"/>
    </location>
    <ligand>
        <name>Mo-molybdopterin</name>
        <dbReference type="ChEBI" id="CHEBI:71302"/>
    </ligand>
    <ligandPart>
        <name>Mo</name>
        <dbReference type="ChEBI" id="CHEBI:28685"/>
    </ligandPart>
</feature>
<sequence length="1352" mass="151020">MGSKDELNDYEYQHLVFYVNGKRIDEPNIDPRTTLAAYLRDNLKLTGTKIGCNEGGCGACAIMISDLDPVTNQIRHYSSNACLTPVCAIFGKAITTAEGIGTVVQKKLHPIQERLAIAHGSQCGFCTPGFVMAMYSLLRNNPKPTEKEVDEALQGNLCRCTGYRPILEAYYTFCENGMGKIKEENGCAMGENCCKNKKSGDKKTQNVDPNQNKKLTSFETCKPYDPTQELIFPPELKLKNFHKKSFVLSNKGLAWYQPTSLEELLRLKRKYPHARIISGNSELAIELKFRFIDLSLTINPKQITEMREHKIDKNGIYLGMGLSLTEMKNILNKYIDELPEHQTAVFRSVCAMLHYFAGIHVRNMASVAGNIATASPISDLNPIWMACGAKVHLLSEERGERVVLIDENFFVAYRRTIIQPDEILLGIHIPFTTKTQHFRAYKQSQRREDDIAIVTAAIMADIDPKTHVINDLKISLGGMAPTTKLALKTMKDLKGKKWDKLLLEDVLIKLQDEFKLPPGVPGGMPRYRQALTLSFFFKFFVFVSNELHIAGYDHSGIDQPVGEPQLEHFTSTQIYHDVPSDQPAHDPVGRPIMHQSGEKHVTGEALYSCDLQYPDMLYMAFVVSPVAAGTIDYVDITEALELPGVVSYIDHNDIPGDKRISHGQTPVFAIDEVFYHCHPIGAIIAKDHETARRGAYLVKVNITPKVPIVTIDQAIKENAYLNPDGYHVHSSLAIEKDNKIPENDWSKYSKVVSGIARMGGQEHFYLETNNCIAIPGEDQEMEIISSTQAINDAQLDVCSVLGVPQHKVSVKVRRIGGGFGGKESVCGLFAAAASIGAYKLRKPIKFVLERFDDMAISGTRHPFYYEYKVALDENNKLLDAEITSYSNGGYTMELSKGVMERCITHIDNVYKFQNADFHGYVCKTNCASNTAFRGFGGPQGMFCTEIVMKHLAEDLDIDVDELRWNNMYEEGDFTPFGMHLYSCNIRRCWTECIEMSDYHNRKKQIEEFNKNSRYRKRGIYLMPTKFGIGFGFKQLNQAGALVHVYTDGTVLVSHGGMEMGQGLHTKMLQIAARCLDIPIELVHIQDTATDKVPNASPTAASVGSDMNGLAVQNACQKLMERLKPFKEANPKGTWKNWVMAAYVNRISLSATGFGIIHSEPVNFMDGKGAELYGYCVYGACCAEVEVDCLSGDHHVKRIDIVMDIGDSLNPAVDIGQIEGAFVQGYGLFTMEEIRIRPDGTRLTRGPGNYKIPSADDAPRHFNVKVLKGSSNKSAIFSSKAVGEPPLFLGATVFFAIREAIKNYREEHGHSGYFRMDSPATPERIRMLCEDSIVSKIPDLPDPSTYTPWVVDL</sequence>
<evidence type="ECO:0000256" key="8">
    <source>
        <dbReference type="ARBA" id="ARBA00022723"/>
    </source>
</evidence>
<dbReference type="Gene3D" id="3.30.390.50">
    <property type="entry name" value="CO dehydrogenase flavoprotein, C-terminal domain"/>
    <property type="match status" value="1"/>
</dbReference>
<feature type="binding site" evidence="19">
    <location>
        <position position="379"/>
    </location>
    <ligand>
        <name>FAD</name>
        <dbReference type="ChEBI" id="CHEBI:57692"/>
    </ligand>
</feature>
<dbReference type="InterPro" id="IPR016167">
    <property type="entry name" value="FAD-bd_PCMH_sub1"/>
</dbReference>
<feature type="binding site" evidence="19">
    <location>
        <position position="823"/>
    </location>
    <ligand>
        <name>substrate</name>
    </ligand>
</feature>
<dbReference type="NCBIfam" id="TIGR02963">
    <property type="entry name" value="xanthine_xdhA"/>
    <property type="match status" value="1"/>
</dbReference>
<feature type="binding site" evidence="20">
    <location>
        <position position="788"/>
    </location>
    <ligand>
        <name>Mo-molybdopterin</name>
        <dbReference type="ChEBI" id="CHEBI:71302"/>
    </ligand>
    <ligandPart>
        <name>Mo</name>
        <dbReference type="ChEBI" id="CHEBI:28685"/>
    </ligandPart>
</feature>
<dbReference type="FunFam" id="3.30.365.10:FF:000001">
    <property type="entry name" value="Xanthine dehydrogenase oxidase"/>
    <property type="match status" value="1"/>
</dbReference>
<dbReference type="InterPro" id="IPR036683">
    <property type="entry name" value="CO_DH_flav_C_dom_sf"/>
</dbReference>
<evidence type="ECO:0000256" key="3">
    <source>
        <dbReference type="ARBA" id="ARBA00006849"/>
    </source>
</evidence>
<feature type="binding site" evidence="20">
    <location>
        <position position="1100"/>
    </location>
    <ligand>
        <name>Mo-molybdopterin</name>
        <dbReference type="ChEBI" id="CHEBI:71302"/>
    </ligand>
    <ligandPart>
        <name>Mo</name>
        <dbReference type="ChEBI" id="CHEBI:28685"/>
    </ligandPart>
</feature>
<dbReference type="SUPFAM" id="SSF55447">
    <property type="entry name" value="CO dehydrogenase flavoprotein C-terminal domain-like"/>
    <property type="match status" value="1"/>
</dbReference>
<evidence type="ECO:0000256" key="7">
    <source>
        <dbReference type="ARBA" id="ARBA00022714"/>
    </source>
</evidence>
<reference evidence="24" key="1">
    <citation type="submission" date="2022-11" db="UniProtKB">
        <authorList>
            <consortium name="WormBaseParasite"/>
        </authorList>
    </citation>
    <scope>IDENTIFICATION</scope>
</reference>
<dbReference type="SUPFAM" id="SSF47741">
    <property type="entry name" value="CO dehydrogenase ISP C-domain like"/>
    <property type="match status" value="1"/>
</dbReference>
<evidence type="ECO:0000256" key="15">
    <source>
        <dbReference type="ARBA" id="ARBA00034078"/>
    </source>
</evidence>
<dbReference type="Pfam" id="PF00941">
    <property type="entry name" value="FAD_binding_5"/>
    <property type="match status" value="1"/>
</dbReference>
<feature type="domain" description="FAD-binding PCMH-type" evidence="22">
    <location>
        <begin position="248"/>
        <end position="434"/>
    </location>
</feature>
<dbReference type="EC" id="1.17.1.4" evidence="4"/>
<dbReference type="InterPro" id="IPR001041">
    <property type="entry name" value="2Fe-2S_ferredoxin-type"/>
</dbReference>
<evidence type="ECO:0000256" key="11">
    <source>
        <dbReference type="ARBA" id="ARBA00023004"/>
    </source>
</evidence>
<dbReference type="Pfam" id="PF00111">
    <property type="entry name" value="Fer2"/>
    <property type="match status" value="1"/>
</dbReference>